<keyword evidence="4" id="KW-1185">Reference proteome</keyword>
<dbReference type="Pfam" id="PF00589">
    <property type="entry name" value="Phage_integrase"/>
    <property type="match status" value="1"/>
</dbReference>
<evidence type="ECO:0000313" key="4">
    <source>
        <dbReference type="Proteomes" id="UP000190637"/>
    </source>
</evidence>
<dbReference type="Proteomes" id="UP000190637">
    <property type="component" value="Unassembled WGS sequence"/>
</dbReference>
<dbReference type="Gene3D" id="1.10.443.10">
    <property type="entry name" value="Intergrase catalytic core"/>
    <property type="match status" value="1"/>
</dbReference>
<keyword evidence="1" id="KW-0233">DNA recombination</keyword>
<accession>A0A1T4RDV0</accession>
<evidence type="ECO:0000259" key="2">
    <source>
        <dbReference type="PROSITE" id="PS51898"/>
    </source>
</evidence>
<dbReference type="InterPro" id="IPR013762">
    <property type="entry name" value="Integrase-like_cat_sf"/>
</dbReference>
<gene>
    <name evidence="3" type="ORF">SAMN02745673_02739</name>
</gene>
<dbReference type="GO" id="GO:0003677">
    <property type="term" value="F:DNA binding"/>
    <property type="evidence" value="ECO:0007669"/>
    <property type="project" value="InterPro"/>
</dbReference>
<organism evidence="3 4">
    <name type="scientific">Marinactinospora thermotolerans DSM 45154</name>
    <dbReference type="NCBI Taxonomy" id="1122192"/>
    <lineage>
        <taxon>Bacteria</taxon>
        <taxon>Bacillati</taxon>
        <taxon>Actinomycetota</taxon>
        <taxon>Actinomycetes</taxon>
        <taxon>Streptosporangiales</taxon>
        <taxon>Nocardiopsidaceae</taxon>
        <taxon>Marinactinospora</taxon>
    </lineage>
</organism>
<dbReference type="InterPro" id="IPR002104">
    <property type="entry name" value="Integrase_catalytic"/>
</dbReference>
<evidence type="ECO:0000313" key="3">
    <source>
        <dbReference type="EMBL" id="SKA14204.1"/>
    </source>
</evidence>
<dbReference type="OrthoDB" id="3175606at2"/>
<dbReference type="STRING" id="1122192.SAMN02745673_02739"/>
<dbReference type="InterPro" id="IPR011010">
    <property type="entry name" value="DNA_brk_join_enz"/>
</dbReference>
<protein>
    <submittedName>
        <fullName evidence="3">Site-specific recombinase XerD</fullName>
    </submittedName>
</protein>
<dbReference type="CDD" id="cd01189">
    <property type="entry name" value="INT_ICEBs1_C_like"/>
    <property type="match status" value="1"/>
</dbReference>
<sequence length="170" mass="19089">MLGLSWDDVDLERDVLSIKRQVQRVDGALALVDVKTRAGRRSLPLLPWARDALLEQARWQSDHKRRAGESWEETGLVFTTRTGRAIQPRSFSRSFERLVAASPLRVIRLHDLRHSVASLLKQAGVAPRDAMEILGHSRISVTMEIYPHSDEATQREGLGRLGDALFGDGD</sequence>
<dbReference type="PROSITE" id="PS51898">
    <property type="entry name" value="TYR_RECOMBINASE"/>
    <property type="match status" value="1"/>
</dbReference>
<dbReference type="InterPro" id="IPR050090">
    <property type="entry name" value="Tyrosine_recombinase_XerCD"/>
</dbReference>
<dbReference type="GO" id="GO:0015074">
    <property type="term" value="P:DNA integration"/>
    <property type="evidence" value="ECO:0007669"/>
    <property type="project" value="InterPro"/>
</dbReference>
<feature type="domain" description="Tyr recombinase" evidence="2">
    <location>
        <begin position="1"/>
        <end position="159"/>
    </location>
</feature>
<evidence type="ECO:0000256" key="1">
    <source>
        <dbReference type="ARBA" id="ARBA00023172"/>
    </source>
</evidence>
<reference evidence="3 4" key="1">
    <citation type="submission" date="2017-02" db="EMBL/GenBank/DDBJ databases">
        <authorList>
            <person name="Peterson S.W."/>
        </authorList>
    </citation>
    <scope>NUCLEOTIDE SEQUENCE [LARGE SCALE GENOMIC DNA]</scope>
    <source>
        <strain evidence="3 4">DSM 45154</strain>
    </source>
</reference>
<dbReference type="SUPFAM" id="SSF56349">
    <property type="entry name" value="DNA breaking-rejoining enzymes"/>
    <property type="match status" value="1"/>
</dbReference>
<dbReference type="EMBL" id="FUWS01000006">
    <property type="protein sequence ID" value="SKA14204.1"/>
    <property type="molecule type" value="Genomic_DNA"/>
</dbReference>
<name>A0A1T4RDV0_9ACTN</name>
<dbReference type="RefSeq" id="WP_159457265.1">
    <property type="nucleotide sequence ID" value="NZ_FUWS01000006.1"/>
</dbReference>
<dbReference type="PANTHER" id="PTHR30349:SF91">
    <property type="entry name" value="INTA PROTEIN"/>
    <property type="match status" value="1"/>
</dbReference>
<dbReference type="PANTHER" id="PTHR30349">
    <property type="entry name" value="PHAGE INTEGRASE-RELATED"/>
    <property type="match status" value="1"/>
</dbReference>
<dbReference type="GO" id="GO:0006310">
    <property type="term" value="P:DNA recombination"/>
    <property type="evidence" value="ECO:0007669"/>
    <property type="project" value="UniProtKB-KW"/>
</dbReference>
<proteinExistence type="predicted"/>
<dbReference type="AlphaFoldDB" id="A0A1T4RDV0"/>